<name>A0A076L377_NEPPI</name>
<accession>A0A076L377</accession>
<dbReference type="EMBL" id="KF433793">
    <property type="protein sequence ID" value="AII98114.1"/>
    <property type="molecule type" value="mRNA"/>
</dbReference>
<proteinExistence type="evidence at transcript level"/>
<sequence length="12" mass="1421">MFQMTVCFAVLM</sequence>
<evidence type="ECO:0000313" key="1">
    <source>
        <dbReference type="EMBL" id="AII98114.1"/>
    </source>
</evidence>
<reference evidence="1" key="1">
    <citation type="submission" date="2013-07" db="EMBL/GenBank/DDBJ databases">
        <title>Nephila pilipes venom gland.</title>
        <authorList>
            <person name="Huo L.J."/>
        </authorList>
    </citation>
    <scope>NUCLEOTIDE SEQUENCE</scope>
    <source>
        <tissue evidence="1">Venom gland</tissue>
    </source>
</reference>
<organism evidence="1">
    <name type="scientific">Nephila pilipes</name>
    <name type="common">Giant wood spider</name>
    <name type="synonym">Nephila maculata</name>
    <dbReference type="NCBI Taxonomy" id="299642"/>
    <lineage>
        <taxon>Eukaryota</taxon>
        <taxon>Metazoa</taxon>
        <taxon>Ecdysozoa</taxon>
        <taxon>Arthropoda</taxon>
        <taxon>Chelicerata</taxon>
        <taxon>Arachnida</taxon>
        <taxon>Araneae</taxon>
        <taxon>Araneomorphae</taxon>
        <taxon>Entelegynae</taxon>
        <taxon>Araneoidea</taxon>
        <taxon>Nephilidae</taxon>
        <taxon>Nephila</taxon>
    </lineage>
</organism>
<protein>
    <submittedName>
        <fullName evidence="1">BLTX796</fullName>
    </submittedName>
</protein>